<dbReference type="RefSeq" id="WP_106587748.1">
    <property type="nucleotide sequence ID" value="NZ_PYAV01000003.1"/>
</dbReference>
<sequence>MKQPNIFMNASARAWVLRMGGIFTIHISSVTTQDKSSAAIAQACMLGPPKFTADYTSQQHQGALVYVHRGLQMQNAPLQVMLNDENELIVHRRVEVESV</sequence>
<keyword evidence="2" id="KW-1185">Reference proteome</keyword>
<protein>
    <recommendedName>
        <fullName evidence="3">Fe-S cluster assembly iron-binding protein IscA</fullName>
    </recommendedName>
</protein>
<evidence type="ECO:0000313" key="2">
    <source>
        <dbReference type="Proteomes" id="UP000242310"/>
    </source>
</evidence>
<dbReference type="OrthoDB" id="2966896at2"/>
<name>A0A2P8HVY7_9BACI</name>
<gene>
    <name evidence="1" type="ORF">B0H94_10322</name>
</gene>
<reference evidence="1 2" key="1">
    <citation type="submission" date="2018-03" db="EMBL/GenBank/DDBJ databases">
        <title>Genomic Encyclopedia of Type Strains, Phase III (KMG-III): the genomes of soil and plant-associated and newly described type strains.</title>
        <authorList>
            <person name="Whitman W."/>
        </authorList>
    </citation>
    <scope>NUCLEOTIDE SEQUENCE [LARGE SCALE GENOMIC DNA]</scope>
    <source>
        <strain evidence="1 2">CGMCC 1.07653</strain>
    </source>
</reference>
<dbReference type="EMBL" id="PYAV01000003">
    <property type="protein sequence ID" value="PSL50411.1"/>
    <property type="molecule type" value="Genomic_DNA"/>
</dbReference>
<evidence type="ECO:0000313" key="1">
    <source>
        <dbReference type="EMBL" id="PSL50411.1"/>
    </source>
</evidence>
<proteinExistence type="predicted"/>
<dbReference type="Proteomes" id="UP000242310">
    <property type="component" value="Unassembled WGS sequence"/>
</dbReference>
<accession>A0A2P8HVY7</accession>
<evidence type="ECO:0008006" key="3">
    <source>
        <dbReference type="Google" id="ProtNLM"/>
    </source>
</evidence>
<comment type="caution">
    <text evidence="1">The sequence shown here is derived from an EMBL/GenBank/DDBJ whole genome shotgun (WGS) entry which is preliminary data.</text>
</comment>
<dbReference type="AlphaFoldDB" id="A0A2P8HVY7"/>
<organism evidence="1 2">
    <name type="scientific">Salsuginibacillus halophilus</name>
    <dbReference type="NCBI Taxonomy" id="517424"/>
    <lineage>
        <taxon>Bacteria</taxon>
        <taxon>Bacillati</taxon>
        <taxon>Bacillota</taxon>
        <taxon>Bacilli</taxon>
        <taxon>Bacillales</taxon>
        <taxon>Bacillaceae</taxon>
        <taxon>Salsuginibacillus</taxon>
    </lineage>
</organism>